<gene>
    <name evidence="1" type="ORF">SU32_13670</name>
</gene>
<comment type="caution">
    <text evidence="1">The sequence shown here is derived from an EMBL/GenBank/DDBJ whole genome shotgun (WGS) entry which is preliminary data.</text>
</comment>
<name>A0A0N0VLK5_9HYPH</name>
<dbReference type="PATRIC" id="fig|1514904.3.peg.1868"/>
<dbReference type="Proteomes" id="UP000038011">
    <property type="component" value="Unassembled WGS sequence"/>
</dbReference>
<dbReference type="AlphaFoldDB" id="A0A0N0VLK5"/>
<keyword evidence="2" id="KW-1185">Reference proteome</keyword>
<protein>
    <recommendedName>
        <fullName evidence="3">Thioredoxin</fullName>
    </recommendedName>
</protein>
<dbReference type="EMBL" id="JXMU01000021">
    <property type="protein sequence ID" value="KPB00458.1"/>
    <property type="molecule type" value="Genomic_DNA"/>
</dbReference>
<evidence type="ECO:0000313" key="1">
    <source>
        <dbReference type="EMBL" id="KPB00458.1"/>
    </source>
</evidence>
<dbReference type="Pfam" id="PF05988">
    <property type="entry name" value="DUF899"/>
    <property type="match status" value="1"/>
</dbReference>
<sequence length="210" mass="24322">MAPELWRRELADLRLEEKELTKAQDRLAAKRRRLPWIKVDRDYAFMGTDGPAGLADLFGDYAQLIVYHHMLKPNDPSPCEGCCMVADQMPHLSHLRARNTVLVFVSKAPIKEIEAFRAHMGWSVPWYETQDSFNTDFNVTSGFGLNVFYRDGTDIYRTYYTTGRGVETLGTVWTLLDLTPLGRQENWEDAPEGTPQTAPYQWWRRHDSYS</sequence>
<reference evidence="1 2" key="1">
    <citation type="submission" date="2015-01" db="EMBL/GenBank/DDBJ databases">
        <title>Ahrensia donghaiensis sp. nov., a novel dimethylsulphoniopropionate-cleavage bacterium isolated from seawater and emended descriptions of the genus Ahrensia and Ahrensia kielensis.</title>
        <authorList>
            <person name="Liu J."/>
        </authorList>
    </citation>
    <scope>NUCLEOTIDE SEQUENCE [LARGE SCALE GENOMIC DNA]</scope>
    <source>
        <strain evidence="1 2">LZD062</strain>
    </source>
</reference>
<organism evidence="1 2">
    <name type="scientific">Ahrensia marina</name>
    <dbReference type="NCBI Taxonomy" id="1514904"/>
    <lineage>
        <taxon>Bacteria</taxon>
        <taxon>Pseudomonadati</taxon>
        <taxon>Pseudomonadota</taxon>
        <taxon>Alphaproteobacteria</taxon>
        <taxon>Hyphomicrobiales</taxon>
        <taxon>Ahrensiaceae</taxon>
        <taxon>Ahrensia</taxon>
    </lineage>
</organism>
<proteinExistence type="predicted"/>
<accession>A0A0N0VLK5</accession>
<dbReference type="InterPro" id="IPR010296">
    <property type="entry name" value="DUF899_thioredox"/>
</dbReference>
<dbReference type="STRING" id="1514904.SU32_13670"/>
<evidence type="ECO:0008006" key="3">
    <source>
        <dbReference type="Google" id="ProtNLM"/>
    </source>
</evidence>
<evidence type="ECO:0000313" key="2">
    <source>
        <dbReference type="Proteomes" id="UP000038011"/>
    </source>
</evidence>